<keyword evidence="1" id="KW-0472">Membrane</keyword>
<sequence>MYGFSVIYLYFSQQQPQNFGVGKLDVISAFYFGWATAMTYGDLDPITPLGKVLVMMQLALNFIYALFLLSAFAGAIQTAGRSSNSSSND</sequence>
<evidence type="ECO:0000256" key="1">
    <source>
        <dbReference type="SAM" id="Phobius"/>
    </source>
</evidence>
<dbReference type="InterPro" id="IPR013099">
    <property type="entry name" value="K_chnl_dom"/>
</dbReference>
<protein>
    <recommendedName>
        <fullName evidence="2">Potassium channel domain-containing protein</fullName>
    </recommendedName>
</protein>
<proteinExistence type="predicted"/>
<comment type="caution">
    <text evidence="3">The sequence shown here is derived from an EMBL/GenBank/DDBJ whole genome shotgun (WGS) entry which is preliminary data.</text>
</comment>
<dbReference type="AlphaFoldDB" id="A0A7W7VLJ2"/>
<organism evidence="3 4">
    <name type="scientific">Streptosporangium saharense</name>
    <dbReference type="NCBI Taxonomy" id="1706840"/>
    <lineage>
        <taxon>Bacteria</taxon>
        <taxon>Bacillati</taxon>
        <taxon>Actinomycetota</taxon>
        <taxon>Actinomycetes</taxon>
        <taxon>Streptosporangiales</taxon>
        <taxon>Streptosporangiaceae</taxon>
        <taxon>Streptosporangium</taxon>
    </lineage>
</organism>
<reference evidence="3 4" key="1">
    <citation type="submission" date="2020-08" db="EMBL/GenBank/DDBJ databases">
        <title>Genomic Encyclopedia of Type Strains, Phase III (KMG-III): the genomes of soil and plant-associated and newly described type strains.</title>
        <authorList>
            <person name="Whitman W."/>
        </authorList>
    </citation>
    <scope>NUCLEOTIDE SEQUENCE [LARGE SCALE GENOMIC DNA]</scope>
    <source>
        <strain evidence="3 4">CECT 8840</strain>
    </source>
</reference>
<accession>A0A7W7VLJ2</accession>
<feature type="transmembrane region" description="Helical" evidence="1">
    <location>
        <begin position="52"/>
        <end position="76"/>
    </location>
</feature>
<keyword evidence="1" id="KW-0812">Transmembrane</keyword>
<gene>
    <name evidence="3" type="ORF">FHS44_001516</name>
</gene>
<feature type="domain" description="Potassium channel" evidence="2">
    <location>
        <begin position="6"/>
        <end position="76"/>
    </location>
</feature>
<keyword evidence="1" id="KW-1133">Transmembrane helix</keyword>
<evidence type="ECO:0000259" key="2">
    <source>
        <dbReference type="Pfam" id="PF07885"/>
    </source>
</evidence>
<name>A0A7W7VLJ2_9ACTN</name>
<dbReference type="Gene3D" id="1.10.287.70">
    <property type="match status" value="1"/>
</dbReference>
<dbReference type="RefSeq" id="WP_184713101.1">
    <property type="nucleotide sequence ID" value="NZ_JACHJP010000001.1"/>
</dbReference>
<keyword evidence="4" id="KW-1185">Reference proteome</keyword>
<evidence type="ECO:0000313" key="3">
    <source>
        <dbReference type="EMBL" id="MBB4914444.1"/>
    </source>
</evidence>
<dbReference type="EMBL" id="JACHJP010000001">
    <property type="protein sequence ID" value="MBB4914444.1"/>
    <property type="molecule type" value="Genomic_DNA"/>
</dbReference>
<dbReference type="SUPFAM" id="SSF81324">
    <property type="entry name" value="Voltage-gated potassium channels"/>
    <property type="match status" value="1"/>
</dbReference>
<dbReference type="Pfam" id="PF07885">
    <property type="entry name" value="Ion_trans_2"/>
    <property type="match status" value="1"/>
</dbReference>
<dbReference type="Proteomes" id="UP000552644">
    <property type="component" value="Unassembled WGS sequence"/>
</dbReference>
<feature type="transmembrane region" description="Helical" evidence="1">
    <location>
        <begin position="21"/>
        <end position="40"/>
    </location>
</feature>
<evidence type="ECO:0000313" key="4">
    <source>
        <dbReference type="Proteomes" id="UP000552644"/>
    </source>
</evidence>